<comment type="caution">
    <text evidence="1">The sequence shown here is derived from an EMBL/GenBank/DDBJ whole genome shotgun (WGS) entry which is preliminary data.</text>
</comment>
<dbReference type="Proteomes" id="UP000292580">
    <property type="component" value="Unassembled WGS sequence"/>
</dbReference>
<organism evidence="1 2">
    <name type="scientific">Methanofollis fontis</name>
    <dbReference type="NCBI Taxonomy" id="2052832"/>
    <lineage>
        <taxon>Archaea</taxon>
        <taxon>Methanobacteriati</taxon>
        <taxon>Methanobacteriota</taxon>
        <taxon>Stenosarchaea group</taxon>
        <taxon>Methanomicrobia</taxon>
        <taxon>Methanomicrobiales</taxon>
        <taxon>Methanomicrobiaceae</taxon>
        <taxon>Methanofollis</taxon>
    </lineage>
</organism>
<dbReference type="OrthoDB" id="6161at2157"/>
<name>A0A483CPD6_9EURY</name>
<dbReference type="EMBL" id="PGCL01000002">
    <property type="protein sequence ID" value="TAJ44870.1"/>
    <property type="molecule type" value="Genomic_DNA"/>
</dbReference>
<dbReference type="AlphaFoldDB" id="A0A483CPD6"/>
<sequence>MDADELRRQDEAIIKRAEGISTPMKVGRPGDFVIRVDGRVREPVVRELCLLTGYRQSASDGPSVLCRDDYPSIRITTGERRKTALEAIAFRVDDIDDAVRHCRDSPVPAIITPDGTAILTGPSDLTGIAVHFTAADAGSSADGQRPSLSRPFHARIGPPDHITIRVRAEQRPDAVLELIRLTGAVFTGSEYVVPFRSVNSVLMLPGTGFAINVVSGTRPFIPEKGITEPFLSRFGAGVHHIGFLADGIRELVAEMEEDGIPFSLPLTGSEGEGILQAMTTRSEYTGLIIEYLQRYGSFSGFFAPSMTVRPSGPSSPPPSPEPQDP</sequence>
<dbReference type="InterPro" id="IPR029068">
    <property type="entry name" value="Glyas_Bleomycin-R_OHBP_Dase"/>
</dbReference>
<dbReference type="SUPFAM" id="SSF54593">
    <property type="entry name" value="Glyoxalase/Bleomycin resistance protein/Dihydroxybiphenyl dioxygenase"/>
    <property type="match status" value="1"/>
</dbReference>
<evidence type="ECO:0000313" key="1">
    <source>
        <dbReference type="EMBL" id="TAJ44870.1"/>
    </source>
</evidence>
<evidence type="ECO:0000313" key="2">
    <source>
        <dbReference type="Proteomes" id="UP000292580"/>
    </source>
</evidence>
<dbReference type="Gene3D" id="3.10.180.10">
    <property type="entry name" value="2,3-Dihydroxybiphenyl 1,2-Dioxygenase, domain 1"/>
    <property type="match status" value="1"/>
</dbReference>
<evidence type="ECO:0008006" key="3">
    <source>
        <dbReference type="Google" id="ProtNLM"/>
    </source>
</evidence>
<gene>
    <name evidence="1" type="ORF">CUJ86_06190</name>
</gene>
<accession>A0A483CPD6</accession>
<reference evidence="1 2" key="1">
    <citation type="submission" date="2017-11" db="EMBL/GenBank/DDBJ databases">
        <title>Isolation and Characterization of Methanofollis Species from Methane Seep Offshore SW Taiwan.</title>
        <authorList>
            <person name="Teng N.-H."/>
            <person name="Lai M.-C."/>
            <person name="Chen S.-C."/>
        </authorList>
    </citation>
    <scope>NUCLEOTIDE SEQUENCE [LARGE SCALE GENOMIC DNA]</scope>
    <source>
        <strain evidence="1 2">FWC-SCC2</strain>
    </source>
</reference>
<dbReference type="RefSeq" id="WP_130646681.1">
    <property type="nucleotide sequence ID" value="NZ_PGCL01000002.1"/>
</dbReference>
<keyword evidence="2" id="KW-1185">Reference proteome</keyword>
<protein>
    <recommendedName>
        <fullName evidence="3">VOC domain-containing protein</fullName>
    </recommendedName>
</protein>
<proteinExistence type="predicted"/>